<gene>
    <name evidence="3" type="ORF">ACJMK2_038208</name>
</gene>
<dbReference type="Pfam" id="PF13688">
    <property type="entry name" value="Reprolysin_5"/>
    <property type="match status" value="1"/>
</dbReference>
<dbReference type="Proteomes" id="UP001634394">
    <property type="component" value="Unassembled WGS sequence"/>
</dbReference>
<dbReference type="PANTHER" id="PTHR11905:SF159">
    <property type="entry name" value="ADAM METALLOPROTEASE"/>
    <property type="match status" value="1"/>
</dbReference>
<dbReference type="InterPro" id="IPR001590">
    <property type="entry name" value="Peptidase_M12B"/>
</dbReference>
<evidence type="ECO:0000256" key="1">
    <source>
        <dbReference type="PROSITE-ProRule" id="PRU00276"/>
    </source>
</evidence>
<feature type="binding site" evidence="1">
    <location>
        <position position="204"/>
    </location>
    <ligand>
        <name>Zn(2+)</name>
        <dbReference type="ChEBI" id="CHEBI:29105"/>
        <note>catalytic</note>
    </ligand>
</feature>
<dbReference type="GO" id="GO:0046872">
    <property type="term" value="F:metal ion binding"/>
    <property type="evidence" value="ECO:0007669"/>
    <property type="project" value="UniProtKB-KW"/>
</dbReference>
<evidence type="ECO:0000313" key="3">
    <source>
        <dbReference type="EMBL" id="KAL3875286.1"/>
    </source>
</evidence>
<organism evidence="3 4">
    <name type="scientific">Sinanodonta woodiana</name>
    <name type="common">Chinese pond mussel</name>
    <name type="synonym">Anodonta woodiana</name>
    <dbReference type="NCBI Taxonomy" id="1069815"/>
    <lineage>
        <taxon>Eukaryota</taxon>
        <taxon>Metazoa</taxon>
        <taxon>Spiralia</taxon>
        <taxon>Lophotrochozoa</taxon>
        <taxon>Mollusca</taxon>
        <taxon>Bivalvia</taxon>
        <taxon>Autobranchia</taxon>
        <taxon>Heteroconchia</taxon>
        <taxon>Palaeoheterodonta</taxon>
        <taxon>Unionida</taxon>
        <taxon>Unionoidea</taxon>
        <taxon>Unionidae</taxon>
        <taxon>Unioninae</taxon>
        <taxon>Sinanodonta</taxon>
    </lineage>
</organism>
<keyword evidence="1" id="KW-0862">Zinc</keyword>
<dbReference type="AlphaFoldDB" id="A0ABD3WMS4"/>
<feature type="active site" evidence="1">
    <location>
        <position position="201"/>
    </location>
</feature>
<dbReference type="PROSITE" id="PS50215">
    <property type="entry name" value="ADAM_MEPRO"/>
    <property type="match status" value="1"/>
</dbReference>
<dbReference type="InterPro" id="IPR024079">
    <property type="entry name" value="MetalloPept_cat_dom_sf"/>
</dbReference>
<comment type="caution">
    <text evidence="1">Lacks conserved residue(s) required for the propagation of feature annotation.</text>
</comment>
<feature type="binding site" evidence="1">
    <location>
        <position position="210"/>
    </location>
    <ligand>
        <name>Zn(2+)</name>
        <dbReference type="ChEBI" id="CHEBI:29105"/>
        <note>catalytic</note>
    </ligand>
</feature>
<accession>A0ABD3WMS4</accession>
<protein>
    <recommendedName>
        <fullName evidence="2">Peptidase M12B domain-containing protein</fullName>
    </recommendedName>
</protein>
<dbReference type="PANTHER" id="PTHR11905">
    <property type="entry name" value="ADAM A DISINTEGRIN AND METALLOPROTEASE DOMAIN"/>
    <property type="match status" value="1"/>
</dbReference>
<feature type="binding site" evidence="1">
    <location>
        <position position="200"/>
    </location>
    <ligand>
        <name>Zn(2+)</name>
        <dbReference type="ChEBI" id="CHEBI:29105"/>
        <note>catalytic</note>
    </ligand>
</feature>
<dbReference type="EMBL" id="JBJQND010000006">
    <property type="protein sequence ID" value="KAL3875286.1"/>
    <property type="molecule type" value="Genomic_DNA"/>
</dbReference>
<dbReference type="Gene3D" id="3.40.390.10">
    <property type="entry name" value="Collagenase (Catalytic Domain)"/>
    <property type="match status" value="1"/>
</dbReference>
<keyword evidence="1" id="KW-0479">Metal-binding</keyword>
<dbReference type="SUPFAM" id="SSF55486">
    <property type="entry name" value="Metalloproteases ('zincins'), catalytic domain"/>
    <property type="match status" value="1"/>
</dbReference>
<comment type="caution">
    <text evidence="3">The sequence shown here is derived from an EMBL/GenBank/DDBJ whole genome shotgun (WGS) entry which is preliminary data.</text>
</comment>
<sequence>MVTDEERVNDEKIEQEVKRVHTRNPNRRNPLRIPNSMTCSRNRPRLYARDKQKPVYFVEIAVLLDSGVWDFYSSLMQTNKGPVHPGLVLIKLRQVFSHIINGVDIRYRGIKDPNIKISLTLREFYIFQTKRDLPHIQSVVESVPGTDRINADNYLTDLANWTSINGHLSYSYTGSVCDNCYKASIVKTRDYMSTVLTAAHELGHNLGADHDGEGEGLACRADDNFLMSPKENFFQESKRYSRNPWIFSNCSVESFKRALPGKTCLNNVGEFYDGDELWTFMQALPGDVLSYNDQCEFAFGHGSKLCGVCTLCVNVFV</sequence>
<name>A0ABD3WMS4_SINWO</name>
<evidence type="ECO:0000313" key="4">
    <source>
        <dbReference type="Proteomes" id="UP001634394"/>
    </source>
</evidence>
<evidence type="ECO:0000259" key="2">
    <source>
        <dbReference type="PROSITE" id="PS50215"/>
    </source>
</evidence>
<feature type="domain" description="Peptidase M12B" evidence="2">
    <location>
        <begin position="56"/>
        <end position="259"/>
    </location>
</feature>
<proteinExistence type="predicted"/>
<keyword evidence="4" id="KW-1185">Reference proteome</keyword>
<reference evidence="3 4" key="1">
    <citation type="submission" date="2024-11" db="EMBL/GenBank/DDBJ databases">
        <title>Chromosome-level genome assembly of the freshwater bivalve Anodonta woodiana.</title>
        <authorList>
            <person name="Chen X."/>
        </authorList>
    </citation>
    <scope>NUCLEOTIDE SEQUENCE [LARGE SCALE GENOMIC DNA]</scope>
    <source>
        <strain evidence="3">MN2024</strain>
        <tissue evidence="3">Gills</tissue>
    </source>
</reference>